<keyword evidence="5 15" id="KW-0288">FMN</keyword>
<keyword evidence="7 15" id="KW-0548">Nucleotidyltransferase</keyword>
<comment type="pathway">
    <text evidence="3 15">Cofactor biosynthesis; FMN biosynthesis; FMN from riboflavin (ATP route): step 1/1.</text>
</comment>
<dbReference type="InterPro" id="IPR015865">
    <property type="entry name" value="Riboflavin_kinase_bac/euk"/>
</dbReference>
<name>A0A365PC50_9ACTN</name>
<dbReference type="SMART" id="SM00904">
    <property type="entry name" value="Flavokinase"/>
    <property type="match status" value="1"/>
</dbReference>
<proteinExistence type="inferred from homology"/>
<comment type="catalytic activity">
    <reaction evidence="13 15">
        <text>riboflavin + ATP = FMN + ADP + H(+)</text>
        <dbReference type="Rhea" id="RHEA:14357"/>
        <dbReference type="ChEBI" id="CHEBI:15378"/>
        <dbReference type="ChEBI" id="CHEBI:30616"/>
        <dbReference type="ChEBI" id="CHEBI:57986"/>
        <dbReference type="ChEBI" id="CHEBI:58210"/>
        <dbReference type="ChEBI" id="CHEBI:456216"/>
        <dbReference type="EC" id="2.7.1.26"/>
    </reaction>
</comment>
<comment type="pathway">
    <text evidence="2 15">Cofactor biosynthesis; FAD biosynthesis; FAD from FMN: step 1/1.</text>
</comment>
<dbReference type="InterPro" id="IPR023465">
    <property type="entry name" value="Riboflavin_kinase_dom_sf"/>
</dbReference>
<evidence type="ECO:0000256" key="13">
    <source>
        <dbReference type="ARBA" id="ARBA00047880"/>
    </source>
</evidence>
<dbReference type="PANTHER" id="PTHR22749:SF6">
    <property type="entry name" value="RIBOFLAVIN KINASE"/>
    <property type="match status" value="1"/>
</dbReference>
<dbReference type="GO" id="GO:0009398">
    <property type="term" value="P:FMN biosynthetic process"/>
    <property type="evidence" value="ECO:0007669"/>
    <property type="project" value="UniProtKB-UniRule"/>
</dbReference>
<dbReference type="Pfam" id="PF01687">
    <property type="entry name" value="Flavokinase"/>
    <property type="match status" value="1"/>
</dbReference>
<dbReference type="Pfam" id="PF06574">
    <property type="entry name" value="FAD_syn"/>
    <property type="match status" value="1"/>
</dbReference>
<dbReference type="GO" id="GO:0008531">
    <property type="term" value="F:riboflavin kinase activity"/>
    <property type="evidence" value="ECO:0007669"/>
    <property type="project" value="UniProtKB-UniRule"/>
</dbReference>
<evidence type="ECO:0000313" key="17">
    <source>
        <dbReference type="EMBL" id="RBA38340.1"/>
    </source>
</evidence>
<comment type="function">
    <text evidence="1">Catalyzes the phosphorylation of riboflavin to FMN followed by the adenylation of FMN to FAD.</text>
</comment>
<dbReference type="EMBL" id="QNTT01000009">
    <property type="protein sequence ID" value="RBA38340.1"/>
    <property type="molecule type" value="Genomic_DNA"/>
</dbReference>
<dbReference type="NCBIfam" id="NF004160">
    <property type="entry name" value="PRK05627.1-3"/>
    <property type="match status" value="1"/>
</dbReference>
<dbReference type="InterPro" id="IPR014729">
    <property type="entry name" value="Rossmann-like_a/b/a_fold"/>
</dbReference>
<evidence type="ECO:0000256" key="9">
    <source>
        <dbReference type="ARBA" id="ARBA00022777"/>
    </source>
</evidence>
<dbReference type="UniPathway" id="UPA00277">
    <property type="reaction ID" value="UER00407"/>
</dbReference>
<evidence type="ECO:0000313" key="18">
    <source>
        <dbReference type="Proteomes" id="UP000252187"/>
    </source>
</evidence>
<evidence type="ECO:0000256" key="1">
    <source>
        <dbReference type="ARBA" id="ARBA00002121"/>
    </source>
</evidence>
<comment type="catalytic activity">
    <reaction evidence="14 15">
        <text>FMN + ATP + H(+) = FAD + diphosphate</text>
        <dbReference type="Rhea" id="RHEA:17237"/>
        <dbReference type="ChEBI" id="CHEBI:15378"/>
        <dbReference type="ChEBI" id="CHEBI:30616"/>
        <dbReference type="ChEBI" id="CHEBI:33019"/>
        <dbReference type="ChEBI" id="CHEBI:57692"/>
        <dbReference type="ChEBI" id="CHEBI:58210"/>
        <dbReference type="EC" id="2.7.7.2"/>
    </reaction>
</comment>
<dbReference type="InterPro" id="IPR015864">
    <property type="entry name" value="FAD_synthase"/>
</dbReference>
<keyword evidence="8 15" id="KW-0547">Nucleotide-binding</keyword>
<dbReference type="InterPro" id="IPR023468">
    <property type="entry name" value="Riboflavin_kinase"/>
</dbReference>
<dbReference type="Gene3D" id="3.40.50.620">
    <property type="entry name" value="HUPs"/>
    <property type="match status" value="1"/>
</dbReference>
<feature type="domain" description="Riboflavin kinase" evidence="16">
    <location>
        <begin position="192"/>
        <end position="328"/>
    </location>
</feature>
<dbReference type="EC" id="2.7.7.2" evidence="15"/>
<gene>
    <name evidence="17" type="ORF">DQ226_05295</name>
</gene>
<keyword evidence="12" id="KW-0511">Multifunctional enzyme</keyword>
<evidence type="ECO:0000256" key="10">
    <source>
        <dbReference type="ARBA" id="ARBA00022827"/>
    </source>
</evidence>
<keyword evidence="4 15" id="KW-0285">Flavoprotein</keyword>
<evidence type="ECO:0000256" key="4">
    <source>
        <dbReference type="ARBA" id="ARBA00022630"/>
    </source>
</evidence>
<dbReference type="GO" id="GO:0006747">
    <property type="term" value="P:FAD biosynthetic process"/>
    <property type="evidence" value="ECO:0007669"/>
    <property type="project" value="UniProtKB-UniRule"/>
</dbReference>
<dbReference type="PIRSF" id="PIRSF004491">
    <property type="entry name" value="FAD_Synth"/>
    <property type="match status" value="1"/>
</dbReference>
<dbReference type="CDD" id="cd02064">
    <property type="entry name" value="FAD_synthetase_N"/>
    <property type="match status" value="1"/>
</dbReference>
<dbReference type="EC" id="2.7.1.26" evidence="15"/>
<dbReference type="SUPFAM" id="SSF52374">
    <property type="entry name" value="Nucleotidylyl transferase"/>
    <property type="match status" value="1"/>
</dbReference>
<organism evidence="17 18">
    <name type="scientific">Dietzia maris</name>
    <dbReference type="NCBI Taxonomy" id="37915"/>
    <lineage>
        <taxon>Bacteria</taxon>
        <taxon>Bacillati</taxon>
        <taxon>Actinomycetota</taxon>
        <taxon>Actinomycetes</taxon>
        <taxon>Mycobacteriales</taxon>
        <taxon>Dietziaceae</taxon>
        <taxon>Dietzia</taxon>
    </lineage>
</organism>
<dbReference type="Gene3D" id="2.40.30.30">
    <property type="entry name" value="Riboflavin kinase-like"/>
    <property type="match status" value="1"/>
</dbReference>
<evidence type="ECO:0000256" key="2">
    <source>
        <dbReference type="ARBA" id="ARBA00004726"/>
    </source>
</evidence>
<dbReference type="NCBIfam" id="TIGR00083">
    <property type="entry name" value="ribF"/>
    <property type="match status" value="1"/>
</dbReference>
<evidence type="ECO:0000256" key="15">
    <source>
        <dbReference type="PIRNR" id="PIRNR004491"/>
    </source>
</evidence>
<dbReference type="Proteomes" id="UP000252187">
    <property type="component" value="Unassembled WGS sequence"/>
</dbReference>
<evidence type="ECO:0000259" key="16">
    <source>
        <dbReference type="SMART" id="SM00904"/>
    </source>
</evidence>
<evidence type="ECO:0000256" key="14">
    <source>
        <dbReference type="ARBA" id="ARBA00049494"/>
    </source>
</evidence>
<protein>
    <recommendedName>
        <fullName evidence="15">Riboflavin biosynthesis protein</fullName>
    </recommendedName>
    <domain>
        <recommendedName>
            <fullName evidence="15">Riboflavin kinase</fullName>
            <ecNumber evidence="15">2.7.1.26</ecNumber>
        </recommendedName>
        <alternativeName>
            <fullName evidence="15">Flavokinase</fullName>
        </alternativeName>
    </domain>
    <domain>
        <recommendedName>
            <fullName evidence="15">FMN adenylyltransferase</fullName>
            <ecNumber evidence="15">2.7.7.2</ecNumber>
        </recommendedName>
        <alternativeName>
            <fullName evidence="15">FAD pyrophosphorylase</fullName>
        </alternativeName>
        <alternativeName>
            <fullName evidence="15">FAD synthase</fullName>
        </alternativeName>
    </domain>
</protein>
<evidence type="ECO:0000256" key="7">
    <source>
        <dbReference type="ARBA" id="ARBA00022695"/>
    </source>
</evidence>
<dbReference type="InterPro" id="IPR002606">
    <property type="entry name" value="Riboflavin_kinase_bac"/>
</dbReference>
<comment type="caution">
    <text evidence="17">The sequence shown here is derived from an EMBL/GenBank/DDBJ whole genome shotgun (WGS) entry which is preliminary data.</text>
</comment>
<reference evidence="17 18" key="1">
    <citation type="submission" date="2018-06" db="EMBL/GenBank/DDBJ databases">
        <title>Whole genome sequencing of four bacterial strains from South Shetland trench revealing bio-synthetic gene clusters.</title>
        <authorList>
            <person name="Abdel-Mageed W.M."/>
            <person name="Lehri B."/>
            <person name="Jarmusch S.A."/>
            <person name="Miranda K."/>
            <person name="Goodfellow M."/>
            <person name="Jaspars M."/>
            <person name="Karlyshev A.V."/>
        </authorList>
    </citation>
    <scope>NUCLEOTIDE SEQUENCE [LARGE SCALE GENOMIC DNA]</scope>
    <source>
        <strain evidence="17 18">SST1</strain>
    </source>
</reference>
<evidence type="ECO:0000256" key="6">
    <source>
        <dbReference type="ARBA" id="ARBA00022679"/>
    </source>
</evidence>
<evidence type="ECO:0000256" key="8">
    <source>
        <dbReference type="ARBA" id="ARBA00022741"/>
    </source>
</evidence>
<keyword evidence="11 15" id="KW-0067">ATP-binding</keyword>
<dbReference type="SUPFAM" id="SSF82114">
    <property type="entry name" value="Riboflavin kinase-like"/>
    <property type="match status" value="1"/>
</dbReference>
<evidence type="ECO:0000256" key="3">
    <source>
        <dbReference type="ARBA" id="ARBA00005201"/>
    </source>
</evidence>
<evidence type="ECO:0000256" key="12">
    <source>
        <dbReference type="ARBA" id="ARBA00023268"/>
    </source>
</evidence>
<sequence>MNAARKVVAVQLWRTFDEIVIPDGGTSVALGVFDGLHRGHRSLVDRAVGHGRDLGASPVLVTFDPHPVEVVRPGTHPSVLTPLERRAELAGGFGIDAVFALPFDREMASWEPDEFVDRVLVRGLRARAVTVGRNFTFGRRAAGTPETLRELCAERGIVCEIVDLLEAGGETVSSSRIRRLLSEADVAGAAEVLGRPHRVSGVVVHGAGRGGRDLGYPTANLDLPEYTAVPVDGVYAGWFTVLDDGPVDGTIVPGRRYPSAISVGTNPTFGDSARSVEAFVLDESADLYGRLAAVDFVDHVRDMVKFASVDELLVAMDRDVTTTRTVLGADADRP</sequence>
<dbReference type="FunFam" id="2.40.30.30:FF:000003">
    <property type="entry name" value="Riboflavin biosynthesis protein"/>
    <property type="match status" value="1"/>
</dbReference>
<dbReference type="UniPathway" id="UPA00276">
    <property type="reaction ID" value="UER00406"/>
</dbReference>
<comment type="similarity">
    <text evidence="15">Belongs to the ribF family.</text>
</comment>
<keyword evidence="9 15" id="KW-0418">Kinase</keyword>
<dbReference type="PANTHER" id="PTHR22749">
    <property type="entry name" value="RIBOFLAVIN KINASE/FMN ADENYLYLTRANSFERASE"/>
    <property type="match status" value="1"/>
</dbReference>
<evidence type="ECO:0000256" key="5">
    <source>
        <dbReference type="ARBA" id="ARBA00022643"/>
    </source>
</evidence>
<keyword evidence="10 15" id="KW-0274">FAD</keyword>
<accession>A0A365PC50</accession>
<dbReference type="GO" id="GO:0005524">
    <property type="term" value="F:ATP binding"/>
    <property type="evidence" value="ECO:0007669"/>
    <property type="project" value="UniProtKB-UniRule"/>
</dbReference>
<dbReference type="GO" id="GO:0009231">
    <property type="term" value="P:riboflavin biosynthetic process"/>
    <property type="evidence" value="ECO:0007669"/>
    <property type="project" value="InterPro"/>
</dbReference>
<evidence type="ECO:0000256" key="11">
    <source>
        <dbReference type="ARBA" id="ARBA00022840"/>
    </source>
</evidence>
<keyword evidence="6 15" id="KW-0808">Transferase</keyword>
<dbReference type="GO" id="GO:0003919">
    <property type="term" value="F:FMN adenylyltransferase activity"/>
    <property type="evidence" value="ECO:0007669"/>
    <property type="project" value="UniProtKB-UniRule"/>
</dbReference>
<dbReference type="FunFam" id="3.40.50.620:FF:000021">
    <property type="entry name" value="Riboflavin biosynthesis protein"/>
    <property type="match status" value="1"/>
</dbReference>
<dbReference type="AlphaFoldDB" id="A0A365PC50"/>